<dbReference type="RefSeq" id="XP_040631114.1">
    <property type="nucleotide sequence ID" value="XM_040772098.1"/>
</dbReference>
<reference evidence="2 3" key="1">
    <citation type="journal article" date="2012" name="Science">
        <title>The Paleozoic origin of enzymatic lignin decomposition reconstructed from 31 fungal genomes.</title>
        <authorList>
            <person name="Floudas D."/>
            <person name="Binder M."/>
            <person name="Riley R."/>
            <person name="Barry K."/>
            <person name="Blanchette R.A."/>
            <person name="Henrissat B."/>
            <person name="Martinez A.T."/>
            <person name="Otillar R."/>
            <person name="Spatafora J.W."/>
            <person name="Yadav J.S."/>
            <person name="Aerts A."/>
            <person name="Benoit I."/>
            <person name="Boyd A."/>
            <person name="Carlson A."/>
            <person name="Copeland A."/>
            <person name="Coutinho P.M."/>
            <person name="de Vries R.P."/>
            <person name="Ferreira P."/>
            <person name="Findley K."/>
            <person name="Foster B."/>
            <person name="Gaskell J."/>
            <person name="Glotzer D."/>
            <person name="Gorecki P."/>
            <person name="Heitman J."/>
            <person name="Hesse C."/>
            <person name="Hori C."/>
            <person name="Igarashi K."/>
            <person name="Jurgens J.A."/>
            <person name="Kallen N."/>
            <person name="Kersten P."/>
            <person name="Kohler A."/>
            <person name="Kuees U."/>
            <person name="Kumar T.K.A."/>
            <person name="Kuo A."/>
            <person name="LaButti K."/>
            <person name="Larrondo L.F."/>
            <person name="Lindquist E."/>
            <person name="Ling A."/>
            <person name="Lombard V."/>
            <person name="Lucas S."/>
            <person name="Lundell T."/>
            <person name="Martin R."/>
            <person name="McLaughlin D.J."/>
            <person name="Morgenstern I."/>
            <person name="Morin E."/>
            <person name="Murat C."/>
            <person name="Nagy L.G."/>
            <person name="Nolan M."/>
            <person name="Ohm R.A."/>
            <person name="Patyshakuliyeva A."/>
            <person name="Rokas A."/>
            <person name="Ruiz-Duenas F.J."/>
            <person name="Sabat G."/>
            <person name="Salamov A."/>
            <person name="Samejima M."/>
            <person name="Schmutz J."/>
            <person name="Slot J.C."/>
            <person name="St John F."/>
            <person name="Stenlid J."/>
            <person name="Sun H."/>
            <person name="Sun S."/>
            <person name="Syed K."/>
            <person name="Tsang A."/>
            <person name="Wiebenga A."/>
            <person name="Young D."/>
            <person name="Pisabarro A."/>
            <person name="Eastwood D.C."/>
            <person name="Martin F."/>
            <person name="Cullen D."/>
            <person name="Grigoriev I.V."/>
            <person name="Hibbett D.S."/>
        </authorList>
    </citation>
    <scope>NUCLEOTIDE SEQUENCE [LARGE SCALE GENOMIC DNA]</scope>
    <source>
        <strain evidence="2 3">DJM-731 SS1</strain>
    </source>
</reference>
<dbReference type="GeneID" id="63687160"/>
<accession>M5G7W1</accession>
<evidence type="ECO:0000256" key="1">
    <source>
        <dbReference type="SAM" id="MobiDB-lite"/>
    </source>
</evidence>
<dbReference type="AlphaFoldDB" id="M5G7W1"/>
<evidence type="ECO:0000313" key="2">
    <source>
        <dbReference type="EMBL" id="EJU04220.1"/>
    </source>
</evidence>
<keyword evidence="3" id="KW-1185">Reference proteome</keyword>
<name>M5G7W1_DACPD</name>
<sequence length="73" mass="7871">MHTTPEQNSFARVFQGSSSTNAASRVPPSCKAAGCDYSVQALLCVVHETETIGIQWMNGLLSIMHHGKVVPWG</sequence>
<proteinExistence type="predicted"/>
<feature type="compositionally biased region" description="Polar residues" evidence="1">
    <location>
        <begin position="1"/>
        <end position="23"/>
    </location>
</feature>
<dbReference type="Proteomes" id="UP000030653">
    <property type="component" value="Unassembled WGS sequence"/>
</dbReference>
<evidence type="ECO:0000313" key="3">
    <source>
        <dbReference type="Proteomes" id="UP000030653"/>
    </source>
</evidence>
<feature type="region of interest" description="Disordered" evidence="1">
    <location>
        <begin position="1"/>
        <end position="26"/>
    </location>
</feature>
<protein>
    <submittedName>
        <fullName evidence="2">Uncharacterized protein</fullName>
    </submittedName>
</protein>
<dbReference type="EMBL" id="JH795858">
    <property type="protein sequence ID" value="EJU04220.1"/>
    <property type="molecule type" value="Genomic_DNA"/>
</dbReference>
<gene>
    <name evidence="2" type="ORF">DACRYDRAFT_20824</name>
</gene>
<organism evidence="2 3">
    <name type="scientific">Dacryopinax primogenitus (strain DJM 731)</name>
    <name type="common">Brown rot fungus</name>
    <dbReference type="NCBI Taxonomy" id="1858805"/>
    <lineage>
        <taxon>Eukaryota</taxon>
        <taxon>Fungi</taxon>
        <taxon>Dikarya</taxon>
        <taxon>Basidiomycota</taxon>
        <taxon>Agaricomycotina</taxon>
        <taxon>Dacrymycetes</taxon>
        <taxon>Dacrymycetales</taxon>
        <taxon>Dacrymycetaceae</taxon>
        <taxon>Dacryopinax</taxon>
    </lineage>
</organism>
<dbReference type="HOGENOM" id="CLU_2704747_0_0_1"/>